<comment type="caution">
    <text evidence="8">The sequence shown here is derived from an EMBL/GenBank/DDBJ whole genome shotgun (WGS) entry which is preliminary data.</text>
</comment>
<name>A0A432LMM8_9BACT</name>
<evidence type="ECO:0000256" key="3">
    <source>
        <dbReference type="ARBA" id="ARBA00022692"/>
    </source>
</evidence>
<keyword evidence="2" id="KW-1003">Cell membrane</keyword>
<feature type="transmembrane region" description="Helical" evidence="6">
    <location>
        <begin position="241"/>
        <end position="262"/>
    </location>
</feature>
<dbReference type="PANTHER" id="PTHR30294">
    <property type="entry name" value="MEMBRANE COMPONENT OF ABC TRANSPORTER YHHJ-RELATED"/>
    <property type="match status" value="1"/>
</dbReference>
<evidence type="ECO:0000259" key="7">
    <source>
        <dbReference type="Pfam" id="PF12698"/>
    </source>
</evidence>
<dbReference type="Proteomes" id="UP000278983">
    <property type="component" value="Unassembled WGS sequence"/>
</dbReference>
<evidence type="ECO:0000256" key="6">
    <source>
        <dbReference type="SAM" id="Phobius"/>
    </source>
</evidence>
<evidence type="ECO:0000313" key="9">
    <source>
        <dbReference type="Proteomes" id="UP000278983"/>
    </source>
</evidence>
<protein>
    <submittedName>
        <fullName evidence="8">ABC transporter permease</fullName>
    </submittedName>
</protein>
<gene>
    <name evidence="8" type="ORF">EHV08_10420</name>
</gene>
<feature type="transmembrane region" description="Helical" evidence="6">
    <location>
        <begin position="188"/>
        <end position="210"/>
    </location>
</feature>
<dbReference type="OrthoDB" id="9811522at2"/>
<proteinExistence type="predicted"/>
<evidence type="ECO:0000313" key="8">
    <source>
        <dbReference type="EMBL" id="RUL60115.1"/>
    </source>
</evidence>
<feature type="transmembrane region" description="Helical" evidence="6">
    <location>
        <begin position="274"/>
        <end position="294"/>
    </location>
</feature>
<dbReference type="InterPro" id="IPR051449">
    <property type="entry name" value="ABC-2_transporter_component"/>
</dbReference>
<organism evidence="8 9">
    <name type="scientific">Prevotella koreensis</name>
    <dbReference type="NCBI Taxonomy" id="2490854"/>
    <lineage>
        <taxon>Bacteria</taxon>
        <taxon>Pseudomonadati</taxon>
        <taxon>Bacteroidota</taxon>
        <taxon>Bacteroidia</taxon>
        <taxon>Bacteroidales</taxon>
        <taxon>Prevotellaceae</taxon>
        <taxon>Prevotella</taxon>
    </lineage>
</organism>
<dbReference type="GO" id="GO:0005886">
    <property type="term" value="C:plasma membrane"/>
    <property type="evidence" value="ECO:0007669"/>
    <property type="project" value="UniProtKB-SubCell"/>
</dbReference>
<feature type="transmembrane region" description="Helical" evidence="6">
    <location>
        <begin position="301"/>
        <end position="320"/>
    </location>
</feature>
<dbReference type="GO" id="GO:0140359">
    <property type="term" value="F:ABC-type transporter activity"/>
    <property type="evidence" value="ECO:0007669"/>
    <property type="project" value="InterPro"/>
</dbReference>
<dbReference type="PANTHER" id="PTHR30294:SF46">
    <property type="entry name" value="ABC TRANSPORTER PERMEASE"/>
    <property type="match status" value="1"/>
</dbReference>
<keyword evidence="4 6" id="KW-1133">Transmembrane helix</keyword>
<dbReference type="InterPro" id="IPR013525">
    <property type="entry name" value="ABC2_TM"/>
</dbReference>
<keyword evidence="3 6" id="KW-0812">Transmembrane</keyword>
<sequence>MYESLKDTCYIWRKEMRSVIRDEGVLIFFIIVPLLYPLVYSWAYDNEVVRDVPVAVVDLSNSHTSRQFIRRCDASPEVKVAYHCTSIDEARQLVGHQVVRGILYFPTDFEQTLGRGQQTKMSLFCDMSMMLTYKAIYSTAMNVSQDMNADIQVAISSPPTDQEDRILTQPLDFEDVQMFNTTGGYGNFILPCVLILILQQTLLLGIGLSAGTARENNRYQDLVPVSRHYNGMYRIVFGKSLCYLMIFSVMGAYVTLVVPRIFGFTSIPQATDLFALMLPYLLASIFFGMLFSCIIRYRENVILLVVFTSLPFLFLAGVSWPESSIPAIWRGISYLVPSTFGVRGFVRISSMGATLNDVRNEYIWLWIQVIVYFFATCAVYKYQLISARRHAIERMTVIKNAVEKQKALKSQVKE</sequence>
<dbReference type="Pfam" id="PF12698">
    <property type="entry name" value="ABC2_membrane_3"/>
    <property type="match status" value="1"/>
</dbReference>
<dbReference type="EMBL" id="RYYU01000001">
    <property type="protein sequence ID" value="RUL60115.1"/>
    <property type="molecule type" value="Genomic_DNA"/>
</dbReference>
<feature type="transmembrane region" description="Helical" evidence="6">
    <location>
        <begin position="362"/>
        <end position="380"/>
    </location>
</feature>
<evidence type="ECO:0000256" key="1">
    <source>
        <dbReference type="ARBA" id="ARBA00004651"/>
    </source>
</evidence>
<comment type="subcellular location">
    <subcellularLocation>
        <location evidence="1">Cell membrane</location>
        <topology evidence="1">Multi-pass membrane protein</topology>
    </subcellularLocation>
</comment>
<accession>A0A432LMM8</accession>
<dbReference type="AlphaFoldDB" id="A0A432LMM8"/>
<reference evidence="8 9" key="1">
    <citation type="submission" date="2018-12" db="EMBL/GenBank/DDBJ databases">
        <title>Genome sequencing of Prevotella sp. KCOM 3155 (= JS262).</title>
        <authorList>
            <person name="Kook J.-K."/>
            <person name="Park S.-N."/>
            <person name="Lim Y.K."/>
        </authorList>
    </citation>
    <scope>NUCLEOTIDE SEQUENCE [LARGE SCALE GENOMIC DNA]</scope>
    <source>
        <strain evidence="8 9">KCOM 3155</strain>
    </source>
</reference>
<evidence type="ECO:0000256" key="4">
    <source>
        <dbReference type="ARBA" id="ARBA00022989"/>
    </source>
</evidence>
<keyword evidence="9" id="KW-1185">Reference proteome</keyword>
<dbReference type="Gene3D" id="3.40.1710.10">
    <property type="entry name" value="abc type-2 transporter like domain"/>
    <property type="match status" value="1"/>
</dbReference>
<keyword evidence="5 6" id="KW-0472">Membrane</keyword>
<evidence type="ECO:0000256" key="2">
    <source>
        <dbReference type="ARBA" id="ARBA00022475"/>
    </source>
</evidence>
<feature type="domain" description="ABC-2 type transporter transmembrane" evidence="7">
    <location>
        <begin position="25"/>
        <end position="376"/>
    </location>
</feature>
<evidence type="ECO:0000256" key="5">
    <source>
        <dbReference type="ARBA" id="ARBA00023136"/>
    </source>
</evidence>
<dbReference type="RefSeq" id="WP_126679208.1">
    <property type="nucleotide sequence ID" value="NZ_RYYU01000001.1"/>
</dbReference>
<feature type="transmembrane region" description="Helical" evidence="6">
    <location>
        <begin position="24"/>
        <end position="43"/>
    </location>
</feature>